<dbReference type="InterPro" id="IPR044810">
    <property type="entry name" value="WRKY_plant"/>
</dbReference>
<evidence type="ECO:0000256" key="1">
    <source>
        <dbReference type="ARBA" id="ARBA00004123"/>
    </source>
</evidence>
<dbReference type="PANTHER" id="PTHR32096">
    <property type="entry name" value="WRKY TRANSCRIPTION FACTOR 30-RELATED-RELATED"/>
    <property type="match status" value="1"/>
</dbReference>
<feature type="region of interest" description="Disordered" evidence="7">
    <location>
        <begin position="139"/>
        <end position="166"/>
    </location>
</feature>
<dbReference type="SMART" id="SM00774">
    <property type="entry name" value="WRKY"/>
    <property type="match status" value="1"/>
</dbReference>
<keyword evidence="10" id="KW-1185">Reference proteome</keyword>
<evidence type="ECO:0000256" key="3">
    <source>
        <dbReference type="ARBA" id="ARBA00023125"/>
    </source>
</evidence>
<keyword evidence="2" id="KW-0805">Transcription regulation</keyword>
<keyword evidence="3" id="KW-0238">DNA-binding</keyword>
<evidence type="ECO:0000256" key="2">
    <source>
        <dbReference type="ARBA" id="ARBA00023015"/>
    </source>
</evidence>
<accession>A0AAN7EGG2</accession>
<protein>
    <recommendedName>
        <fullName evidence="8">WRKY domain-containing protein</fullName>
    </recommendedName>
</protein>
<evidence type="ECO:0000259" key="8">
    <source>
        <dbReference type="PROSITE" id="PS50811"/>
    </source>
</evidence>
<dbReference type="Gene3D" id="2.20.25.80">
    <property type="entry name" value="WRKY domain"/>
    <property type="match status" value="1"/>
</dbReference>
<dbReference type="Pfam" id="PF03106">
    <property type="entry name" value="WRKY"/>
    <property type="match status" value="1"/>
</dbReference>
<gene>
    <name evidence="9" type="ORF">RGQ29_030026</name>
</gene>
<dbReference type="InterPro" id="IPR003657">
    <property type="entry name" value="WRKY_dom"/>
</dbReference>
<dbReference type="EMBL" id="JAXUIC010000009">
    <property type="protein sequence ID" value="KAK4571435.1"/>
    <property type="molecule type" value="Genomic_DNA"/>
</dbReference>
<keyword evidence="5" id="KW-0539">Nucleus</keyword>
<evidence type="ECO:0000256" key="4">
    <source>
        <dbReference type="ARBA" id="ARBA00023163"/>
    </source>
</evidence>
<feature type="compositionally biased region" description="Basic residues" evidence="7">
    <location>
        <begin position="157"/>
        <end position="166"/>
    </location>
</feature>
<feature type="domain" description="WRKY" evidence="8">
    <location>
        <begin position="173"/>
        <end position="239"/>
    </location>
</feature>
<name>A0AAN7EGG2_QUERU</name>
<dbReference type="SUPFAM" id="SSF118290">
    <property type="entry name" value="WRKY DNA-binding domain"/>
    <property type="match status" value="1"/>
</dbReference>
<evidence type="ECO:0000313" key="10">
    <source>
        <dbReference type="Proteomes" id="UP001324115"/>
    </source>
</evidence>
<evidence type="ECO:0000256" key="7">
    <source>
        <dbReference type="SAM" id="MobiDB-lite"/>
    </source>
</evidence>
<feature type="compositionally biased region" description="Polar residues" evidence="7">
    <location>
        <begin position="141"/>
        <end position="156"/>
    </location>
</feature>
<dbReference type="GO" id="GO:0005634">
    <property type="term" value="C:nucleus"/>
    <property type="evidence" value="ECO:0007669"/>
    <property type="project" value="UniProtKB-SubCell"/>
</dbReference>
<dbReference type="FunFam" id="2.20.25.80:FF:000007">
    <property type="entry name" value="WRKY transcription factor 22"/>
    <property type="match status" value="1"/>
</dbReference>
<keyword evidence="4" id="KW-0804">Transcription</keyword>
<evidence type="ECO:0000313" key="9">
    <source>
        <dbReference type="EMBL" id="KAK4571435.1"/>
    </source>
</evidence>
<reference evidence="9 10" key="1">
    <citation type="journal article" date="2023" name="G3 (Bethesda)">
        <title>A haplotype-resolved chromosome-scale genome for Quercus rubra L. provides insights into the genetics of adaptive traits for red oak species.</title>
        <authorList>
            <person name="Kapoor B."/>
            <person name="Jenkins J."/>
            <person name="Schmutz J."/>
            <person name="Zhebentyayeva T."/>
            <person name="Kuelheim C."/>
            <person name="Coggeshall M."/>
            <person name="Heim C."/>
            <person name="Lasky J.R."/>
            <person name="Leites L."/>
            <person name="Islam-Faridi N."/>
            <person name="Romero-Severson J."/>
            <person name="DeLeo V.L."/>
            <person name="Lucas S.M."/>
            <person name="Lazic D."/>
            <person name="Gailing O."/>
            <person name="Carlson J."/>
            <person name="Staton M."/>
        </authorList>
    </citation>
    <scope>NUCLEOTIDE SEQUENCE [LARGE SCALE GENOMIC DNA]</scope>
    <source>
        <strain evidence="9">Pseudo-F2</strain>
    </source>
</reference>
<evidence type="ECO:0000256" key="6">
    <source>
        <dbReference type="ARBA" id="ARBA00060761"/>
    </source>
</evidence>
<sequence length="385" mass="42343">MTDWDLNAVVRSCKYSTTTTTTTTTNTTAASEYPLSCLASLTFKEESDPFSFPHFGEPRTNAFQELQELCKPFFPTTTTTTTFTTASHGIKPNSSISDLQHRLHGSSSFGFRGILDQQRLQGPQQQQQQQQVYQQEFLKPQASSPMSLPTMQSQVPRTRKRKNLQKRTVRHVTAENLSADVWAWRKYGQKPIKGSPYPRNYYRCSSTKGCTARKQVERSNTDPNTFIITYTGEHTHPRPTHRNSLAGSVRNKFKSTDTANTNGNIASCLSPQSTSCLSPTTPLTVLQTDEEAANLHNINEETDKMIDGNDKESEEMVDDDEDDDILIPNIAMNEDIFMGFQELGYGNSPGVGSGDNFSGSSTPRGGASSGSSWAPCGSAAAVGGC</sequence>
<feature type="region of interest" description="Disordered" evidence="7">
    <location>
        <begin position="354"/>
        <end position="377"/>
    </location>
</feature>
<dbReference type="GO" id="GO:0003700">
    <property type="term" value="F:DNA-binding transcription factor activity"/>
    <property type="evidence" value="ECO:0007669"/>
    <property type="project" value="InterPro"/>
</dbReference>
<dbReference type="PANTHER" id="PTHR32096:SF80">
    <property type="entry name" value="WRKY TRANSCRIPTION FACTOR 27-RELATED"/>
    <property type="match status" value="1"/>
</dbReference>
<dbReference type="AlphaFoldDB" id="A0AAN7EGG2"/>
<comment type="caution">
    <text evidence="9">The sequence shown here is derived from an EMBL/GenBank/DDBJ whole genome shotgun (WGS) entry which is preliminary data.</text>
</comment>
<proteinExistence type="inferred from homology"/>
<comment type="subcellular location">
    <subcellularLocation>
        <location evidence="1">Nucleus</location>
    </subcellularLocation>
</comment>
<organism evidence="9 10">
    <name type="scientific">Quercus rubra</name>
    <name type="common">Northern red oak</name>
    <name type="synonym">Quercus borealis</name>
    <dbReference type="NCBI Taxonomy" id="3512"/>
    <lineage>
        <taxon>Eukaryota</taxon>
        <taxon>Viridiplantae</taxon>
        <taxon>Streptophyta</taxon>
        <taxon>Embryophyta</taxon>
        <taxon>Tracheophyta</taxon>
        <taxon>Spermatophyta</taxon>
        <taxon>Magnoliopsida</taxon>
        <taxon>eudicotyledons</taxon>
        <taxon>Gunneridae</taxon>
        <taxon>Pentapetalae</taxon>
        <taxon>rosids</taxon>
        <taxon>fabids</taxon>
        <taxon>Fagales</taxon>
        <taxon>Fagaceae</taxon>
        <taxon>Quercus</taxon>
    </lineage>
</organism>
<dbReference type="GO" id="GO:0000976">
    <property type="term" value="F:transcription cis-regulatory region binding"/>
    <property type="evidence" value="ECO:0007669"/>
    <property type="project" value="TreeGrafter"/>
</dbReference>
<dbReference type="Proteomes" id="UP001324115">
    <property type="component" value="Unassembled WGS sequence"/>
</dbReference>
<dbReference type="PROSITE" id="PS50811">
    <property type="entry name" value="WRKY"/>
    <property type="match status" value="1"/>
</dbReference>
<dbReference type="InterPro" id="IPR036576">
    <property type="entry name" value="WRKY_dom_sf"/>
</dbReference>
<evidence type="ECO:0000256" key="5">
    <source>
        <dbReference type="ARBA" id="ARBA00023242"/>
    </source>
</evidence>
<comment type="similarity">
    <text evidence="6">Belongs to the WRKY group II-e family.</text>
</comment>